<name>A0AA38R9K1_9PEZI</name>
<organism evidence="1 2">
    <name type="scientific">Pleurostoma richardsiae</name>
    <dbReference type="NCBI Taxonomy" id="41990"/>
    <lineage>
        <taxon>Eukaryota</taxon>
        <taxon>Fungi</taxon>
        <taxon>Dikarya</taxon>
        <taxon>Ascomycota</taxon>
        <taxon>Pezizomycotina</taxon>
        <taxon>Sordariomycetes</taxon>
        <taxon>Sordariomycetidae</taxon>
        <taxon>Calosphaeriales</taxon>
        <taxon>Pleurostomataceae</taxon>
        <taxon>Pleurostoma</taxon>
    </lineage>
</organism>
<dbReference type="Proteomes" id="UP001174694">
    <property type="component" value="Unassembled WGS sequence"/>
</dbReference>
<evidence type="ECO:0000313" key="1">
    <source>
        <dbReference type="EMBL" id="KAJ9130188.1"/>
    </source>
</evidence>
<evidence type="ECO:0000313" key="2">
    <source>
        <dbReference type="Proteomes" id="UP001174694"/>
    </source>
</evidence>
<comment type="caution">
    <text evidence="1">The sequence shown here is derived from an EMBL/GenBank/DDBJ whole genome shotgun (WGS) entry which is preliminary data.</text>
</comment>
<accession>A0AA38R9K1</accession>
<dbReference type="AlphaFoldDB" id="A0AA38R9K1"/>
<dbReference type="EMBL" id="JANBVO010000101">
    <property type="protein sequence ID" value="KAJ9130188.1"/>
    <property type="molecule type" value="Genomic_DNA"/>
</dbReference>
<keyword evidence="2" id="KW-1185">Reference proteome</keyword>
<proteinExistence type="predicted"/>
<sequence length="169" mass="19813">MDEVHSPEPTSSEDRMCTVDYDTTQSDAVMRQSVDRLKMNVVDSYLKGSTPIYVFECDFDVWWKMEEVQKEREMIAQVMAKRPRSAEAYLTEQPVHYIPRQEFPGTTVIQEFLAFTLFQGEAYVKVVPYVYMQASDILEDKYLWALAYEYLEAADWCDTLRQDTHEVSS</sequence>
<protein>
    <submittedName>
        <fullName evidence="1">Uncharacterized protein</fullName>
    </submittedName>
</protein>
<gene>
    <name evidence="1" type="ORF">NKR23_g12310</name>
</gene>
<reference evidence="1" key="1">
    <citation type="submission" date="2022-07" db="EMBL/GenBank/DDBJ databases">
        <title>Fungi with potential for degradation of polypropylene.</title>
        <authorList>
            <person name="Gostincar C."/>
        </authorList>
    </citation>
    <scope>NUCLEOTIDE SEQUENCE</scope>
    <source>
        <strain evidence="1">EXF-13308</strain>
    </source>
</reference>